<dbReference type="PROSITE" id="PS00913">
    <property type="entry name" value="ADH_IRON_1"/>
    <property type="match status" value="1"/>
</dbReference>
<accession>A0A2W7NJQ0</accession>
<gene>
    <name evidence="7" type="ORF">LX81_01564</name>
</gene>
<evidence type="ECO:0000313" key="7">
    <source>
        <dbReference type="EMBL" id="PZX16934.1"/>
    </source>
</evidence>
<dbReference type="SUPFAM" id="SSF56796">
    <property type="entry name" value="Dehydroquinate synthase-like"/>
    <property type="match status" value="1"/>
</dbReference>
<keyword evidence="4" id="KW-0520">NAD</keyword>
<keyword evidence="3" id="KW-0560">Oxidoreductase</keyword>
<feature type="domain" description="Fe-containing alcohol dehydrogenase-like C-terminal" evidence="6">
    <location>
        <begin position="180"/>
        <end position="364"/>
    </location>
</feature>
<evidence type="ECO:0000256" key="3">
    <source>
        <dbReference type="ARBA" id="ARBA00023002"/>
    </source>
</evidence>
<dbReference type="GO" id="GO:0004022">
    <property type="term" value="F:alcohol dehydrogenase (NAD+) activity"/>
    <property type="evidence" value="ECO:0007669"/>
    <property type="project" value="TreeGrafter"/>
</dbReference>
<dbReference type="InterPro" id="IPR056798">
    <property type="entry name" value="ADH_Fe_C"/>
</dbReference>
<dbReference type="InterPro" id="IPR018211">
    <property type="entry name" value="ADH_Fe_CS"/>
</dbReference>
<dbReference type="PANTHER" id="PTHR11496">
    <property type="entry name" value="ALCOHOL DEHYDROGENASE"/>
    <property type="match status" value="1"/>
</dbReference>
<evidence type="ECO:0000259" key="5">
    <source>
        <dbReference type="Pfam" id="PF00465"/>
    </source>
</evidence>
<sequence length="365" mass="37703">MTFDLRLPAHIAFGRGLFAGAAERISAIGRQPLIVHGASSAERAVGLGPSRLEVSGEPDLASLNDALATARDEAPDMVVALGGGAVIDMGKALAALIPAKSDPMRHLEVVGDGAPLETAPLPFVAIPTTAGTGSEATKNAVIGVPEHKRKVSLRDDRMLARLALVDPALTETAPRGIRLASGLDAVTQVIEPFLSTRANPFTDALCRDAIPRGLVALRRVIETPDEAAFDDMALVSLTGGIALANAGLGAVHGLAGPLGGHTGAPHGTLCGRLLVPVLRANFERIDPGRRAELEEWIGGVFGRGDPLAAFEAWIDGQSLPRLAEMGVTSQIAAQVSREAPQSSSMKGNPVTLDAGALLAIMEDAI</sequence>
<evidence type="ECO:0000259" key="6">
    <source>
        <dbReference type="Pfam" id="PF25137"/>
    </source>
</evidence>
<dbReference type="Pfam" id="PF00465">
    <property type="entry name" value="Fe-ADH"/>
    <property type="match status" value="1"/>
</dbReference>
<feature type="domain" description="Alcohol dehydrogenase iron-type/glycerol dehydrogenase GldA" evidence="5">
    <location>
        <begin position="8"/>
        <end position="167"/>
    </location>
</feature>
<comment type="caution">
    <text evidence="7">The sequence shown here is derived from an EMBL/GenBank/DDBJ whole genome shotgun (WGS) entry which is preliminary data.</text>
</comment>
<dbReference type="PANTHER" id="PTHR11496:SF102">
    <property type="entry name" value="ALCOHOL DEHYDROGENASE 4"/>
    <property type="match status" value="1"/>
</dbReference>
<evidence type="ECO:0000256" key="1">
    <source>
        <dbReference type="ARBA" id="ARBA00001962"/>
    </source>
</evidence>
<dbReference type="InterPro" id="IPR001670">
    <property type="entry name" value="ADH_Fe/GldA"/>
</dbReference>
<dbReference type="AlphaFoldDB" id="A0A2W7NJQ0"/>
<reference evidence="7 8" key="1">
    <citation type="submission" date="2018-06" db="EMBL/GenBank/DDBJ databases">
        <title>Genomic Encyclopedia of Archaeal and Bacterial Type Strains, Phase II (KMG-II): from individual species to whole genera.</title>
        <authorList>
            <person name="Goeker M."/>
        </authorList>
    </citation>
    <scope>NUCLEOTIDE SEQUENCE [LARGE SCALE GENOMIC DNA]</scope>
    <source>
        <strain evidence="7 8">DSM 22009</strain>
    </source>
</reference>
<name>A0A2W7NJQ0_9RHOB</name>
<dbReference type="RefSeq" id="WP_111536738.1">
    <property type="nucleotide sequence ID" value="NZ_QKZL01000005.1"/>
</dbReference>
<dbReference type="GO" id="GO:0046872">
    <property type="term" value="F:metal ion binding"/>
    <property type="evidence" value="ECO:0007669"/>
    <property type="project" value="InterPro"/>
</dbReference>
<organism evidence="7 8">
    <name type="scientific">Palleronia aestuarii</name>
    <dbReference type="NCBI Taxonomy" id="568105"/>
    <lineage>
        <taxon>Bacteria</taxon>
        <taxon>Pseudomonadati</taxon>
        <taxon>Pseudomonadota</taxon>
        <taxon>Alphaproteobacteria</taxon>
        <taxon>Rhodobacterales</taxon>
        <taxon>Roseobacteraceae</taxon>
        <taxon>Palleronia</taxon>
    </lineage>
</organism>
<proteinExistence type="inferred from homology"/>
<dbReference type="Proteomes" id="UP000248916">
    <property type="component" value="Unassembled WGS sequence"/>
</dbReference>
<evidence type="ECO:0000256" key="4">
    <source>
        <dbReference type="ARBA" id="ARBA00023027"/>
    </source>
</evidence>
<comment type="similarity">
    <text evidence="2">Belongs to the iron-containing alcohol dehydrogenase family.</text>
</comment>
<protein>
    <submittedName>
        <fullName evidence="7">Uncharacterized protein</fullName>
    </submittedName>
</protein>
<dbReference type="Gene3D" id="3.40.50.1970">
    <property type="match status" value="1"/>
</dbReference>
<comment type="cofactor">
    <cofactor evidence="1">
        <name>Fe cation</name>
        <dbReference type="ChEBI" id="CHEBI:24875"/>
    </cofactor>
</comment>
<evidence type="ECO:0000313" key="8">
    <source>
        <dbReference type="Proteomes" id="UP000248916"/>
    </source>
</evidence>
<dbReference type="OrthoDB" id="9815791at2"/>
<keyword evidence="8" id="KW-1185">Reference proteome</keyword>
<dbReference type="InterPro" id="IPR039697">
    <property type="entry name" value="Alcohol_dehydrogenase_Fe"/>
</dbReference>
<evidence type="ECO:0000256" key="2">
    <source>
        <dbReference type="ARBA" id="ARBA00007358"/>
    </source>
</evidence>
<dbReference type="Gene3D" id="1.20.1090.10">
    <property type="entry name" value="Dehydroquinate synthase-like - alpha domain"/>
    <property type="match status" value="1"/>
</dbReference>
<dbReference type="CDD" id="cd08183">
    <property type="entry name" value="Fe-ADH-like"/>
    <property type="match status" value="1"/>
</dbReference>
<dbReference type="EMBL" id="QKZL01000005">
    <property type="protein sequence ID" value="PZX16934.1"/>
    <property type="molecule type" value="Genomic_DNA"/>
</dbReference>
<dbReference type="Pfam" id="PF25137">
    <property type="entry name" value="ADH_Fe_C"/>
    <property type="match status" value="1"/>
</dbReference>